<proteinExistence type="predicted"/>
<name>C8W6M4_DESAS</name>
<dbReference type="KEGG" id="dae:Dtox_3409"/>
<dbReference type="HOGENOM" id="CLU_1275962_0_0_9"/>
<accession>C8W6M4</accession>
<protein>
    <submittedName>
        <fullName evidence="1">Uncharacterized protein</fullName>
    </submittedName>
</protein>
<dbReference type="EMBL" id="CP001720">
    <property type="protein sequence ID" value="ACV64133.1"/>
    <property type="molecule type" value="Genomic_DNA"/>
</dbReference>
<keyword evidence="2" id="KW-1185">Reference proteome</keyword>
<reference evidence="1 2" key="1">
    <citation type="journal article" date="2009" name="Stand. Genomic Sci.">
        <title>Complete genome sequence of Desulfotomaculum acetoxidans type strain (5575).</title>
        <authorList>
            <person name="Spring S."/>
            <person name="Lapidus A."/>
            <person name="Schroder M."/>
            <person name="Gleim D."/>
            <person name="Sims D."/>
            <person name="Meincke L."/>
            <person name="Glavina Del Rio T."/>
            <person name="Tice H."/>
            <person name="Copeland A."/>
            <person name="Cheng J.F."/>
            <person name="Lucas S."/>
            <person name="Chen F."/>
            <person name="Nolan M."/>
            <person name="Bruce D."/>
            <person name="Goodwin L."/>
            <person name="Pitluck S."/>
            <person name="Ivanova N."/>
            <person name="Mavromatis K."/>
            <person name="Mikhailova N."/>
            <person name="Pati A."/>
            <person name="Chen A."/>
            <person name="Palaniappan K."/>
            <person name="Land M."/>
            <person name="Hauser L."/>
            <person name="Chang Y.J."/>
            <person name="Jeffries C.D."/>
            <person name="Chain P."/>
            <person name="Saunders E."/>
            <person name="Brettin T."/>
            <person name="Detter J.C."/>
            <person name="Goker M."/>
            <person name="Bristow J."/>
            <person name="Eisen J.A."/>
            <person name="Markowitz V."/>
            <person name="Hugenholtz P."/>
            <person name="Kyrpides N.C."/>
            <person name="Klenk H.P."/>
            <person name="Han C."/>
        </authorList>
    </citation>
    <scope>NUCLEOTIDE SEQUENCE [LARGE SCALE GENOMIC DNA]</scope>
    <source>
        <strain evidence="2">ATCC 49208 / DSM 771 / VKM B-1644</strain>
    </source>
</reference>
<gene>
    <name evidence="1" type="ordered locus">Dtox_3409</name>
</gene>
<evidence type="ECO:0000313" key="2">
    <source>
        <dbReference type="Proteomes" id="UP000002217"/>
    </source>
</evidence>
<dbReference type="Proteomes" id="UP000002217">
    <property type="component" value="Chromosome"/>
</dbReference>
<dbReference type="RefSeq" id="WP_015758823.1">
    <property type="nucleotide sequence ID" value="NC_013216.1"/>
</dbReference>
<evidence type="ECO:0000313" key="1">
    <source>
        <dbReference type="EMBL" id="ACV64133.1"/>
    </source>
</evidence>
<organism evidence="1 2">
    <name type="scientific">Desulfofarcimen acetoxidans (strain ATCC 49208 / DSM 771 / KCTC 5769 / VKM B-1644 / 5575)</name>
    <name type="common">Desulfotomaculum acetoxidans</name>
    <dbReference type="NCBI Taxonomy" id="485916"/>
    <lineage>
        <taxon>Bacteria</taxon>
        <taxon>Bacillati</taxon>
        <taxon>Bacillota</taxon>
        <taxon>Clostridia</taxon>
        <taxon>Eubacteriales</taxon>
        <taxon>Peptococcaceae</taxon>
        <taxon>Desulfofarcimen</taxon>
    </lineage>
</organism>
<dbReference type="AlphaFoldDB" id="C8W6M4"/>
<sequence length="216" mass="24063">MKIQSAPSGYAPGSAEGWHLNETVWYQTFELDPEKKVTVTEQPAPQQPTNTDYYISGCILKDDPQPDGDMYSATWVMGVRTIDNKSYNITEPIRARIKIYQFGPTKVLPGVQILGGDLPPDPIPKQLVVDEEMVFTKENPAWVRKISFPAPTQEGGYGLFVTHQNIVKDDYWNGVSCGVSDGLPVSRFASCMSSDDADAGFLPWDYITAKYGIYPR</sequence>